<dbReference type="InterPro" id="IPR009214">
    <property type="entry name" value="DUF1129"/>
</dbReference>
<dbReference type="PATRIC" id="fig|148814.15.peg.290"/>
<dbReference type="RefSeq" id="WP_051592262.1">
    <property type="nucleotide sequence ID" value="NZ_CP080568.1"/>
</dbReference>
<dbReference type="GeneID" id="66348405"/>
<dbReference type="PIRSF" id="PIRSF033111">
    <property type="entry name" value="UCP033111"/>
    <property type="match status" value="1"/>
</dbReference>
<dbReference type="SUPFAM" id="SSF103473">
    <property type="entry name" value="MFS general substrate transporter"/>
    <property type="match status" value="1"/>
</dbReference>
<comment type="caution">
    <text evidence="1">The sequence shown here is derived from an EMBL/GenBank/DDBJ whole genome shotgun (WGS) entry which is preliminary data.</text>
</comment>
<accession>A0A0M9DCA1</accession>
<gene>
    <name evidence="1" type="ORF">RZ71_10850</name>
</gene>
<dbReference type="AlphaFoldDB" id="A0A0M9DCA1"/>
<evidence type="ECO:0000313" key="2">
    <source>
        <dbReference type="Proteomes" id="UP000037778"/>
    </source>
</evidence>
<reference evidence="1 2" key="1">
    <citation type="journal article" date="2015" name="Genome Biol. Evol.">
        <title>Functionally Structured Genomes in Lactobacillus kunkeei Colonizing the Honey Crop and Food Products of Honeybees and Stingless Bees.</title>
        <authorList>
            <person name="Tamarit D."/>
            <person name="Ellegaard K.M."/>
            <person name="Wikander J."/>
            <person name="Olofsson T."/>
            <person name="Vasquez A."/>
            <person name="Andersson S.G."/>
        </authorList>
    </citation>
    <scope>NUCLEOTIDE SEQUENCE [LARGE SCALE GENOMIC DNA]</scope>
    <source>
        <strain evidence="1 2">LAko</strain>
    </source>
</reference>
<dbReference type="Proteomes" id="UP000037778">
    <property type="component" value="Unassembled WGS sequence"/>
</dbReference>
<dbReference type="EMBL" id="JXCY01000002">
    <property type="protein sequence ID" value="KOY77172.1"/>
    <property type="molecule type" value="Genomic_DNA"/>
</dbReference>
<evidence type="ECO:0008006" key="3">
    <source>
        <dbReference type="Google" id="ProtNLM"/>
    </source>
</evidence>
<name>A0A0M9DCA1_9LACO</name>
<protein>
    <recommendedName>
        <fullName evidence="3">Integral membrane protein</fullName>
    </recommendedName>
</protein>
<proteinExistence type="predicted"/>
<keyword evidence="2" id="KW-1185">Reference proteome</keyword>
<dbReference type="InterPro" id="IPR036259">
    <property type="entry name" value="MFS_trans_sf"/>
</dbReference>
<organism evidence="1 2">
    <name type="scientific">Apilactobacillus kunkeei</name>
    <dbReference type="NCBI Taxonomy" id="148814"/>
    <lineage>
        <taxon>Bacteria</taxon>
        <taxon>Bacillati</taxon>
        <taxon>Bacillota</taxon>
        <taxon>Bacilli</taxon>
        <taxon>Lactobacillales</taxon>
        <taxon>Lactobacillaceae</taxon>
        <taxon>Apilactobacillus</taxon>
    </lineage>
</organism>
<evidence type="ECO:0000313" key="1">
    <source>
        <dbReference type="EMBL" id="KOY77172.1"/>
    </source>
</evidence>
<dbReference type="Pfam" id="PF06570">
    <property type="entry name" value="DUF1129"/>
    <property type="match status" value="1"/>
</dbReference>
<sequence length="242" mass="27695">MTEKRNAHVQQNRHEAEQKTRQQFDGIGLTKRNSDYMFRFNKELKKTKLSDERKVEIVNQMKDELLVEQKHGATARNLYGTVEERINFIMNPPKKKISMMDNFAPNAIFNALFFFVIFNLLYGITLMIQTNAKDKQSVGILSLVLISLVFGIFMPIMTRLLDGNVKHKYSGLVRFGLLILSVIVWIGAFMVIVSIPQAGINVAVSPIVNFILAAISAFAAFWIHKNYEITVNVMTPRTPNRR</sequence>